<dbReference type="Proteomes" id="UP000887576">
    <property type="component" value="Unplaced"/>
</dbReference>
<evidence type="ECO:0000313" key="1">
    <source>
        <dbReference type="Proteomes" id="UP000887576"/>
    </source>
</evidence>
<organism evidence="1 2">
    <name type="scientific">Panagrolaimus sp. JU765</name>
    <dbReference type="NCBI Taxonomy" id="591449"/>
    <lineage>
        <taxon>Eukaryota</taxon>
        <taxon>Metazoa</taxon>
        <taxon>Ecdysozoa</taxon>
        <taxon>Nematoda</taxon>
        <taxon>Chromadorea</taxon>
        <taxon>Rhabditida</taxon>
        <taxon>Tylenchina</taxon>
        <taxon>Panagrolaimomorpha</taxon>
        <taxon>Panagrolaimoidea</taxon>
        <taxon>Panagrolaimidae</taxon>
        <taxon>Panagrolaimus</taxon>
    </lineage>
</organism>
<accession>A0AC34QJ76</accession>
<sequence>MDFFADLKVDPKTADEYVKREYAPLEVGMNYNGHVVIRKISIGLFDINWLVWNMKLKKFQNLKVLRADHKFHTFKRELHVLELLRSQQFKSQSDYDRFADYKDWGYLHCKFKLETKEFHREHIFMEFEPLVGTLVTLANQCPNRKFSLESTKKIIGQILEGISFLHHLRYIHCDLKPENIFFSLDPGTIAQILREMKINRYDLVEYSSPIPPETPAPAKLDVVFDFLLGKIGDSHETQTYLNVEDFVLSPNFKLKICNLNNSTRMSARTTGQAGATQYRPPENLCETYIWSCFDIWSIGIVAMELVTGELLYDYKDPNDVTKRRLGQLHLINRSVGPLQVEWYKSGQVYKDYFNDDGQLKDCNGMIHEDEKVEQYTIKSVLKRHGINDKNFFKMVKSCLHPNPKARTSSSNLLARYYDRTPSDKFFDDIKGKRTATKSFRPRKSKKPSTLKSRKVIDG</sequence>
<reference evidence="2" key="1">
    <citation type="submission" date="2022-11" db="UniProtKB">
        <authorList>
            <consortium name="WormBaseParasite"/>
        </authorList>
    </citation>
    <scope>IDENTIFICATION</scope>
</reference>
<name>A0AC34QJ76_9BILA</name>
<proteinExistence type="predicted"/>
<dbReference type="WBParaSite" id="JU765_v2.g16854.t1">
    <property type="protein sequence ID" value="JU765_v2.g16854.t1"/>
    <property type="gene ID" value="JU765_v2.g16854"/>
</dbReference>
<protein>
    <submittedName>
        <fullName evidence="2">Protein kinase domain-containing protein</fullName>
    </submittedName>
</protein>
<evidence type="ECO:0000313" key="2">
    <source>
        <dbReference type="WBParaSite" id="JU765_v2.g16854.t1"/>
    </source>
</evidence>